<dbReference type="InterPro" id="IPR053239">
    <property type="entry name" value="Dual_spec_PTase"/>
</dbReference>
<dbReference type="EMBL" id="KV427648">
    <property type="protein sequence ID" value="KZT02959.1"/>
    <property type="molecule type" value="Genomic_DNA"/>
</dbReference>
<dbReference type="InParanoid" id="A0A165CK56"/>
<dbReference type="SUPFAM" id="SSF52799">
    <property type="entry name" value="(Phosphotyrosine protein) phosphatases II"/>
    <property type="match status" value="1"/>
</dbReference>
<reference evidence="1 2" key="1">
    <citation type="journal article" date="2016" name="Mol. Biol. Evol.">
        <title>Comparative Genomics of Early-Diverging Mushroom-Forming Fungi Provides Insights into the Origins of Lignocellulose Decay Capabilities.</title>
        <authorList>
            <person name="Nagy L.G."/>
            <person name="Riley R."/>
            <person name="Tritt A."/>
            <person name="Adam C."/>
            <person name="Daum C."/>
            <person name="Floudas D."/>
            <person name="Sun H."/>
            <person name="Yadav J.S."/>
            <person name="Pangilinan J."/>
            <person name="Larsson K.H."/>
            <person name="Matsuura K."/>
            <person name="Barry K."/>
            <person name="Labutti K."/>
            <person name="Kuo R."/>
            <person name="Ohm R.A."/>
            <person name="Bhattacharya S.S."/>
            <person name="Shirouzu T."/>
            <person name="Yoshinaga Y."/>
            <person name="Martin F.M."/>
            <person name="Grigoriev I.V."/>
            <person name="Hibbett D.S."/>
        </authorList>
    </citation>
    <scope>NUCLEOTIDE SEQUENCE [LARGE SCALE GENOMIC DNA]</scope>
    <source>
        <strain evidence="1 2">93-53</strain>
    </source>
</reference>
<dbReference type="InterPro" id="IPR029021">
    <property type="entry name" value="Prot-tyrosine_phosphatase-like"/>
</dbReference>
<dbReference type="OrthoDB" id="273181at2759"/>
<dbReference type="GO" id="GO:0008138">
    <property type="term" value="F:protein tyrosine/serine/threonine phosphatase activity"/>
    <property type="evidence" value="ECO:0007669"/>
    <property type="project" value="TreeGrafter"/>
</dbReference>
<evidence type="ECO:0000313" key="2">
    <source>
        <dbReference type="Proteomes" id="UP000076871"/>
    </source>
</evidence>
<protein>
    <submittedName>
        <fullName evidence="1">Uncharacterized protein</fullName>
    </submittedName>
</protein>
<dbReference type="PANTHER" id="PTHR47550:SF1">
    <property type="entry name" value="DUAL SPECIFICITY PROTEIN PHOSPHATASE PPS1"/>
    <property type="match status" value="1"/>
</dbReference>
<gene>
    <name evidence="1" type="ORF">LAESUDRAFT_791133</name>
</gene>
<sequence>MMPNPSALLSIRDHEVWFNDDPRFDGSFPRQVIPFLYLGNLNDATNAYMLHALGITHVVAVSEWALMPPLNLEASASESSCAYAGVNLNAQFVPGNGPHGHGSLFIEEHEIRFKVLDIVR</sequence>
<dbReference type="STRING" id="1314785.A0A165CK56"/>
<proteinExistence type="predicted"/>
<name>A0A165CK56_9APHY</name>
<dbReference type="Gene3D" id="3.90.190.10">
    <property type="entry name" value="Protein tyrosine phosphatase superfamily"/>
    <property type="match status" value="1"/>
</dbReference>
<organism evidence="1 2">
    <name type="scientific">Laetiporus sulphureus 93-53</name>
    <dbReference type="NCBI Taxonomy" id="1314785"/>
    <lineage>
        <taxon>Eukaryota</taxon>
        <taxon>Fungi</taxon>
        <taxon>Dikarya</taxon>
        <taxon>Basidiomycota</taxon>
        <taxon>Agaricomycotina</taxon>
        <taxon>Agaricomycetes</taxon>
        <taxon>Polyporales</taxon>
        <taxon>Laetiporus</taxon>
    </lineage>
</organism>
<evidence type="ECO:0000313" key="1">
    <source>
        <dbReference type="EMBL" id="KZT02959.1"/>
    </source>
</evidence>
<dbReference type="PANTHER" id="PTHR47550">
    <property type="entry name" value="DUAL SPECIFICITY PROTEIN PHOSPHATASE PPS1"/>
    <property type="match status" value="1"/>
</dbReference>
<dbReference type="RefSeq" id="XP_040760699.1">
    <property type="nucleotide sequence ID" value="XM_040913929.1"/>
</dbReference>
<dbReference type="GO" id="GO:0005634">
    <property type="term" value="C:nucleus"/>
    <property type="evidence" value="ECO:0007669"/>
    <property type="project" value="GOC"/>
</dbReference>
<dbReference type="AlphaFoldDB" id="A0A165CK56"/>
<dbReference type="Proteomes" id="UP000076871">
    <property type="component" value="Unassembled WGS sequence"/>
</dbReference>
<dbReference type="GeneID" id="63830957"/>
<accession>A0A165CK56</accession>
<dbReference type="GO" id="GO:0033260">
    <property type="term" value="P:nuclear DNA replication"/>
    <property type="evidence" value="ECO:0007669"/>
    <property type="project" value="TreeGrafter"/>
</dbReference>
<keyword evidence="2" id="KW-1185">Reference proteome</keyword>